<dbReference type="GO" id="GO:0008270">
    <property type="term" value="F:zinc ion binding"/>
    <property type="evidence" value="ECO:0007669"/>
    <property type="project" value="InterPro"/>
</dbReference>
<organism evidence="5">
    <name type="scientific">Tanacetum cinerariifolium</name>
    <name type="common">Dalmatian daisy</name>
    <name type="synonym">Chrysanthemum cinerariifolium</name>
    <dbReference type="NCBI Taxonomy" id="118510"/>
    <lineage>
        <taxon>Eukaryota</taxon>
        <taxon>Viridiplantae</taxon>
        <taxon>Streptophyta</taxon>
        <taxon>Embryophyta</taxon>
        <taxon>Tracheophyta</taxon>
        <taxon>Spermatophyta</taxon>
        <taxon>Magnoliopsida</taxon>
        <taxon>eudicotyledons</taxon>
        <taxon>Gunneridae</taxon>
        <taxon>Pentapetalae</taxon>
        <taxon>asterids</taxon>
        <taxon>campanulids</taxon>
        <taxon>Asterales</taxon>
        <taxon>Asteraceae</taxon>
        <taxon>Asteroideae</taxon>
        <taxon>Anthemideae</taxon>
        <taxon>Anthemidinae</taxon>
        <taxon>Tanacetum</taxon>
    </lineage>
</organism>
<proteinExistence type="predicted"/>
<dbReference type="GO" id="GO:0003676">
    <property type="term" value="F:nucleic acid binding"/>
    <property type="evidence" value="ECO:0007669"/>
    <property type="project" value="InterPro"/>
</dbReference>
<dbReference type="InterPro" id="IPR054722">
    <property type="entry name" value="PolX-like_BBD"/>
</dbReference>
<feature type="domain" description="CCHC-type" evidence="4">
    <location>
        <begin position="274"/>
        <end position="290"/>
    </location>
</feature>
<dbReference type="SMART" id="SM00343">
    <property type="entry name" value="ZnF_C2HC"/>
    <property type="match status" value="2"/>
</dbReference>
<gene>
    <name evidence="5" type="ORF">Tci_028937</name>
</gene>
<dbReference type="InterPro" id="IPR043502">
    <property type="entry name" value="DNA/RNA_pol_sf"/>
</dbReference>
<evidence type="ECO:0000256" key="3">
    <source>
        <dbReference type="SAM" id="MobiDB-lite"/>
    </source>
</evidence>
<dbReference type="EMBL" id="BKCJ010003752">
    <property type="protein sequence ID" value="GEU56959.1"/>
    <property type="molecule type" value="Genomic_DNA"/>
</dbReference>
<feature type="coiled-coil region" evidence="2">
    <location>
        <begin position="1159"/>
        <end position="1186"/>
    </location>
</feature>
<evidence type="ECO:0000259" key="4">
    <source>
        <dbReference type="SMART" id="SM00343"/>
    </source>
</evidence>
<reference evidence="5" key="1">
    <citation type="journal article" date="2019" name="Sci. Rep.">
        <title>Draft genome of Tanacetum cinerariifolium, the natural source of mosquito coil.</title>
        <authorList>
            <person name="Yamashiro T."/>
            <person name="Shiraishi A."/>
            <person name="Satake H."/>
            <person name="Nakayama K."/>
        </authorList>
    </citation>
    <scope>NUCLEOTIDE SEQUENCE</scope>
</reference>
<dbReference type="SUPFAM" id="SSF57756">
    <property type="entry name" value="Retrovirus zinc finger-like domains"/>
    <property type="match status" value="1"/>
</dbReference>
<dbReference type="Pfam" id="PF13976">
    <property type="entry name" value="gag_pre-integrs"/>
    <property type="match status" value="1"/>
</dbReference>
<protein>
    <recommendedName>
        <fullName evidence="4">CCHC-type domain-containing protein</fullName>
    </recommendedName>
</protein>
<dbReference type="InterPro" id="IPR036875">
    <property type="entry name" value="Znf_CCHC_sf"/>
</dbReference>
<feature type="region of interest" description="Disordered" evidence="3">
    <location>
        <begin position="410"/>
        <end position="430"/>
    </location>
</feature>
<dbReference type="GO" id="GO:0004190">
    <property type="term" value="F:aspartic-type endopeptidase activity"/>
    <property type="evidence" value="ECO:0007669"/>
    <property type="project" value="UniProtKB-KW"/>
</dbReference>
<dbReference type="SUPFAM" id="SSF56672">
    <property type="entry name" value="DNA/RNA polymerases"/>
    <property type="match status" value="1"/>
</dbReference>
<sequence>MAMLTMRAKRFLKRTGRNLGANGTYTIGFDMSKVKCYNFQRGGHFARDCRSPRDNRNKETTRKIIPVEALMAYPSSGSSSSSGSDNKISSKNLSKLLESQVSDKTGLEFDSQVFNSQMFDCEELHSHESDNRVPKNPENDRYKTGEGYHVVLPPYTGTFLPPKPDLVFTDDPNASESAANVFHVKSNTNKPSKDMSKTLRSDAPIVEDWISDFEDETEIESVSKQREPSFIKSSEHVKYSRESIKKVEHPKHAANLKTNNPKSRGHKTNWNNKACFVCRSFNHLIKDCDYYKKQMVQKPMWNSAMRVNHQNSVRMTHPHSNRNVVPTTVLTRSRLVSLNAARSVPTAHNPQQALKDKGVIDSGCSRHITGNIFFLSDFEKIDGGYVAFGGNPKGGFQERTTTNRVNAVSTPVNAAGPNPTNNTNNFNTGSPSVNVVSPNFRITRKSLFVDPSKYLDDPNMPELEDIVYSDDEEDVSVEADLSNLETNISATPQTRSMTKMVKEQGGLHQIHDDDFYTYLHKGKRAIGSKWVFRNKKDERGIVIRNKAILVAQGHTQEEGIDYDEVFAPVTRIEVIRLFLAYASFMGFEDPGYPNKVYKVVKALYGLHQALRAWYKTLANYLLENGFQRGKIDQTLFIKNQEGDILLVQVYVDDIIFGSTNKKLCKAFDKLMKDKFQMSSMEELTFFLGLQVKKKDDGIFISQDKYVAEILREFGFTDVKSASTSIASEKPLLKDPDGTATYGKIWDNEDVHDLGYIKTEFPTIVFNDTLTSEAALSCEPTVSSLNDEIDFRISIHDSSDEDYTLVLKVVLLCLTKRTMYHGRLVLSDMLRVDQMENDELSDKELKQKEADDQAIQTILFGLPEDIYVVVDSCETAQEIWLREIWLRVQQMMKGSDIGIQEKKAKLFNEWERFTSNEGESIESYYHHFLKLMNDLKRNKHFPENIASNLKFLNNLQPEWRNSAGYNDVIGNQVMQHVVQNPRVQNVRNQNGLIAVQGNGNQNQIGNGNLVAARAEGNAVGQNGNQIRCYNCRGVEEQYTELLEPIPESLQVPQNNNDVVSEDTEAAKFIEDFKSLANEVDASFARYKALELEIKRLLKAVVSQDILSVVQNASVVDTSVLQTELERTKERFKNCIIKKETEYAKLCNDWYKKCDECKYYKILYDKAYNDMQQKIERLQAQLGDLKGKSKDTSCVSNTLNPLSQKLENENVELEFQLFKKVSDQKDNTQDTSKNTKFAKQPIVENLLKVGKTNALSNLVTSNSASTPQEPKSVNNDKVIALGMFRINPSKTSREEKHVPNTENHGQYISYFHFLFKARYGSTISYCCQNPYAGYKKIRAMAISNATILQYEHYALWERKKNDVKGRTTLLLSLPDEHQLQFSKHKTARELWAAIIKTFGGNEATKKTKKNLLKQQYGNFGAEGLETLEQTSDLDTMSLNDLYNHLKVYESEVQKKSEPNIQNMAFISLAKHSRGNDEVNTASIYTASSNVLAASANVATGSKAEEQAPKVLMAIDEVGWDWSYMANDEEDHALVVDEEVPTEFALIANTNTESKDSGSSRHMTGNISYLSDYETFDGGYVSFGQGGCKIIGKGTIKTSKLEFENVYFVKDLKYNLFSVSQICDNKNNVLSTDSEYIVLGRDFKLLDDANILLRTPRQHNMYSIDLNNIVPYRDLTCLVAKASADECNLWHRRLGHLNFKTMNKLVRHNLVRGLPTKCFENDHNCTACLKEKKHKTSCKFEAKGDEGYFLGYLMSIKAFRVSNKRTKRVKENLHIEFLENKAIEKGSGPNCLFDIDSLTKSMNYVPVVDADACNTDAPESSRNSNPTATSTNPPADQLETLTVETPIPSVSSPVLTVCFTDSKSPQFEDILGVTTNLKESNGVEADVCSLVDCPKGERPIGTKWVLKNKKDERSIVIRNKARLVAQGHTQEEGIDYDKVFAPVARIEAIRLFLAYALFIGFIVYQMDVKSAFLYRTIDEEVYVMQPPGFQDPEYLARVYKGHPKLGLWYLKDSSVDLVAYSDSDYGGATQDRKSTSRGCQFLGKRLISWQCKKQTIVATSITKAEYVAATSCYGQVLWI</sequence>
<keyword evidence="1" id="KW-0645">Protease</keyword>
<accession>A0A6L2L733</accession>
<feature type="domain" description="CCHC-type" evidence="4">
    <location>
        <begin position="35"/>
        <end position="51"/>
    </location>
</feature>
<dbReference type="PANTHER" id="PTHR11439:SF495">
    <property type="entry name" value="REVERSE TRANSCRIPTASE, RNA-DEPENDENT DNA POLYMERASE-RELATED"/>
    <property type="match status" value="1"/>
</dbReference>
<dbReference type="InterPro" id="IPR025724">
    <property type="entry name" value="GAG-pre-integrase_dom"/>
</dbReference>
<dbReference type="PANTHER" id="PTHR11439">
    <property type="entry name" value="GAG-POL-RELATED RETROTRANSPOSON"/>
    <property type="match status" value="1"/>
</dbReference>
<keyword evidence="2" id="KW-0175">Coiled coil</keyword>
<keyword evidence="1" id="KW-0064">Aspartyl protease</keyword>
<feature type="region of interest" description="Disordered" evidence="3">
    <location>
        <begin position="125"/>
        <end position="145"/>
    </location>
</feature>
<dbReference type="InterPro" id="IPR001878">
    <property type="entry name" value="Znf_CCHC"/>
</dbReference>
<name>A0A6L2L733_TANCI</name>
<dbReference type="Pfam" id="PF25597">
    <property type="entry name" value="SH3_retrovirus"/>
    <property type="match status" value="1"/>
</dbReference>
<evidence type="ECO:0000256" key="1">
    <source>
        <dbReference type="ARBA" id="ARBA00022750"/>
    </source>
</evidence>
<dbReference type="InterPro" id="IPR013103">
    <property type="entry name" value="RVT_2"/>
</dbReference>
<keyword evidence="1" id="KW-0378">Hydrolase</keyword>
<dbReference type="Pfam" id="PF07727">
    <property type="entry name" value="RVT_2"/>
    <property type="match status" value="3"/>
</dbReference>
<evidence type="ECO:0000256" key="2">
    <source>
        <dbReference type="SAM" id="Coils"/>
    </source>
</evidence>
<dbReference type="CDD" id="cd09272">
    <property type="entry name" value="RNase_HI_RT_Ty1"/>
    <property type="match status" value="1"/>
</dbReference>
<dbReference type="Pfam" id="PF14223">
    <property type="entry name" value="Retrotran_gag_2"/>
    <property type="match status" value="1"/>
</dbReference>
<comment type="caution">
    <text evidence="5">The sequence shown here is derived from an EMBL/GenBank/DDBJ whole genome shotgun (WGS) entry which is preliminary data.</text>
</comment>
<evidence type="ECO:0000313" key="5">
    <source>
        <dbReference type="EMBL" id="GEU56959.1"/>
    </source>
</evidence>
<feature type="region of interest" description="Disordered" evidence="3">
    <location>
        <begin position="1812"/>
        <end position="1833"/>
    </location>
</feature>
<feature type="compositionally biased region" description="Polar residues" evidence="3">
    <location>
        <begin position="1814"/>
        <end position="1833"/>
    </location>
</feature>
<dbReference type="Pfam" id="PF22936">
    <property type="entry name" value="Pol_BBD"/>
    <property type="match status" value="1"/>
</dbReference>
<dbReference type="InterPro" id="IPR057670">
    <property type="entry name" value="SH3_retrovirus"/>
</dbReference>